<dbReference type="RefSeq" id="WP_345257305.1">
    <property type="nucleotide sequence ID" value="NZ_BAABGY010000011.1"/>
</dbReference>
<accession>A0ABP8HHY2</accession>
<feature type="chain" id="PRO_5045237290" evidence="1">
    <location>
        <begin position="20"/>
        <end position="254"/>
    </location>
</feature>
<dbReference type="NCBIfam" id="TIGR03780">
    <property type="entry name" value="Bac_Flav_CT_N"/>
    <property type="match status" value="1"/>
</dbReference>
<name>A0ABP8HHY2_9BACT</name>
<dbReference type="Pfam" id="PF13595">
    <property type="entry name" value="DUF4138"/>
    <property type="match status" value="2"/>
</dbReference>
<reference evidence="3" key="1">
    <citation type="journal article" date="2019" name="Int. J. Syst. Evol. Microbiol.">
        <title>The Global Catalogue of Microorganisms (GCM) 10K type strain sequencing project: providing services to taxonomists for standard genome sequencing and annotation.</title>
        <authorList>
            <consortium name="The Broad Institute Genomics Platform"/>
            <consortium name="The Broad Institute Genome Sequencing Center for Infectious Disease"/>
            <person name="Wu L."/>
            <person name="Ma J."/>
        </authorList>
    </citation>
    <scope>NUCLEOTIDE SEQUENCE [LARGE SCALE GENOMIC DNA]</scope>
    <source>
        <strain evidence="3">JCM 17919</strain>
    </source>
</reference>
<sequence>MKPFAILLFVISCFAEAMAQHPAIQLTTDKTTSLVFSAPIVHVDRGSKDVLVQRVKEATHILLAKAASSALPQTNLSVVTADGSLYSFSVSFDSLPKEWVYTVPPKGAASVEATAKSLLQAPRLLRTLKETSGGIRMEVRSIYVRGSILFYQLHLKNETAIDYDVDALRFYIRDRKKAKRTAQQELMLAPVGWALPVQKIPGHSELTTVVALEKFTAPDAKYFGIELLEKSGGRHLLLKVSNRYLFRARSLPAQ</sequence>
<keyword evidence="3" id="KW-1185">Reference proteome</keyword>
<feature type="signal peptide" evidence="1">
    <location>
        <begin position="1"/>
        <end position="19"/>
    </location>
</feature>
<dbReference type="EMBL" id="BAABGY010000011">
    <property type="protein sequence ID" value="GAA4339619.1"/>
    <property type="molecule type" value="Genomic_DNA"/>
</dbReference>
<comment type="caution">
    <text evidence="2">The sequence shown here is derived from an EMBL/GenBank/DDBJ whole genome shotgun (WGS) entry which is preliminary data.</text>
</comment>
<evidence type="ECO:0000313" key="3">
    <source>
        <dbReference type="Proteomes" id="UP001501725"/>
    </source>
</evidence>
<keyword evidence="1" id="KW-0732">Signal</keyword>
<protein>
    <submittedName>
        <fullName evidence="2">Conjugative transposon protein TraN</fullName>
    </submittedName>
</protein>
<organism evidence="2 3">
    <name type="scientific">Flaviaesturariibacter amylovorans</name>
    <dbReference type="NCBI Taxonomy" id="1084520"/>
    <lineage>
        <taxon>Bacteria</taxon>
        <taxon>Pseudomonadati</taxon>
        <taxon>Bacteroidota</taxon>
        <taxon>Chitinophagia</taxon>
        <taxon>Chitinophagales</taxon>
        <taxon>Chitinophagaceae</taxon>
        <taxon>Flaviaestuariibacter</taxon>
    </lineage>
</organism>
<evidence type="ECO:0000313" key="2">
    <source>
        <dbReference type="EMBL" id="GAA4339619.1"/>
    </source>
</evidence>
<dbReference type="Proteomes" id="UP001501725">
    <property type="component" value="Unassembled WGS sequence"/>
</dbReference>
<gene>
    <name evidence="2" type="primary">traN</name>
    <name evidence="2" type="ORF">GCM10023184_36850</name>
</gene>
<evidence type="ECO:0000256" key="1">
    <source>
        <dbReference type="SAM" id="SignalP"/>
    </source>
</evidence>
<proteinExistence type="predicted"/>
<dbReference type="InterPro" id="IPR022298">
    <property type="entry name" value="Conjug_transposon_TraN"/>
</dbReference>